<dbReference type="SUPFAM" id="SSF52172">
    <property type="entry name" value="CheY-like"/>
    <property type="match status" value="1"/>
</dbReference>
<gene>
    <name evidence="4" type="ORF">QF025_003664</name>
</gene>
<organism evidence="4 5">
    <name type="scientific">Paraburkholderia graminis</name>
    <dbReference type="NCBI Taxonomy" id="60548"/>
    <lineage>
        <taxon>Bacteria</taxon>
        <taxon>Pseudomonadati</taxon>
        <taxon>Pseudomonadota</taxon>
        <taxon>Betaproteobacteria</taxon>
        <taxon>Burkholderiales</taxon>
        <taxon>Burkholderiaceae</taxon>
        <taxon>Paraburkholderia</taxon>
    </lineage>
</organism>
<feature type="modified residue" description="4-aspartylphosphate" evidence="2">
    <location>
        <position position="100"/>
    </location>
</feature>
<evidence type="ECO:0000259" key="3">
    <source>
        <dbReference type="PROSITE" id="PS50110"/>
    </source>
</evidence>
<evidence type="ECO:0000313" key="4">
    <source>
        <dbReference type="EMBL" id="MDR6204944.1"/>
    </source>
</evidence>
<sequence>MAAASRFPASFHSLISRLAYGHAGSRKRAARVGMRVAKQVVEAIGQLHMATVLLVDDDAEALDAWSAVCAAGGYEVKTALDGKSALAQFMAAPVDVVVADWRMPVMSGSELCHRLRTLPGLADVAFILVSGEPSPPAFVSFDGFLRKPVDGAILLATMRRLLDDHVTHRALQRGGQP</sequence>
<dbReference type="CDD" id="cd00156">
    <property type="entry name" value="REC"/>
    <property type="match status" value="1"/>
</dbReference>
<dbReference type="Proteomes" id="UP001245184">
    <property type="component" value="Unassembled WGS sequence"/>
</dbReference>
<feature type="domain" description="Response regulatory" evidence="3">
    <location>
        <begin position="51"/>
        <end position="162"/>
    </location>
</feature>
<comment type="caution">
    <text evidence="4">The sequence shown here is derived from an EMBL/GenBank/DDBJ whole genome shotgun (WGS) entry which is preliminary data.</text>
</comment>
<keyword evidence="1 2" id="KW-0597">Phosphoprotein</keyword>
<dbReference type="InterPro" id="IPR001789">
    <property type="entry name" value="Sig_transdc_resp-reg_receiver"/>
</dbReference>
<evidence type="ECO:0000256" key="1">
    <source>
        <dbReference type="ARBA" id="ARBA00022553"/>
    </source>
</evidence>
<protein>
    <submittedName>
        <fullName evidence="4">Two-component system response regulator ChvI</fullName>
    </submittedName>
</protein>
<dbReference type="EMBL" id="JAVIZN010000002">
    <property type="protein sequence ID" value="MDR6204944.1"/>
    <property type="molecule type" value="Genomic_DNA"/>
</dbReference>
<dbReference type="InterPro" id="IPR050595">
    <property type="entry name" value="Bact_response_regulator"/>
</dbReference>
<dbReference type="Gene3D" id="3.40.50.2300">
    <property type="match status" value="1"/>
</dbReference>
<dbReference type="AlphaFoldDB" id="A0ABD5CM02"/>
<evidence type="ECO:0000313" key="5">
    <source>
        <dbReference type="Proteomes" id="UP001245184"/>
    </source>
</evidence>
<accession>A0ABD5CM02</accession>
<reference evidence="4 5" key="1">
    <citation type="submission" date="2023-08" db="EMBL/GenBank/DDBJ databases">
        <title>Genome sequencing of plant associated microbes to promote plant fitness in Sorghum bicolor and Oryza sativa.</title>
        <authorList>
            <person name="Coleman-Derr D."/>
        </authorList>
    </citation>
    <scope>NUCLEOTIDE SEQUENCE [LARGE SCALE GENOMIC DNA]</scope>
    <source>
        <strain evidence="4 5">SLBN-33</strain>
    </source>
</reference>
<evidence type="ECO:0000256" key="2">
    <source>
        <dbReference type="PROSITE-ProRule" id="PRU00169"/>
    </source>
</evidence>
<dbReference type="PROSITE" id="PS50110">
    <property type="entry name" value="RESPONSE_REGULATORY"/>
    <property type="match status" value="1"/>
</dbReference>
<dbReference type="SMART" id="SM00448">
    <property type="entry name" value="REC"/>
    <property type="match status" value="1"/>
</dbReference>
<dbReference type="PANTHER" id="PTHR44591:SF3">
    <property type="entry name" value="RESPONSE REGULATORY DOMAIN-CONTAINING PROTEIN"/>
    <property type="match status" value="1"/>
</dbReference>
<dbReference type="InterPro" id="IPR011006">
    <property type="entry name" value="CheY-like_superfamily"/>
</dbReference>
<name>A0ABD5CM02_9BURK</name>
<proteinExistence type="predicted"/>
<dbReference type="Pfam" id="PF00072">
    <property type="entry name" value="Response_reg"/>
    <property type="match status" value="1"/>
</dbReference>
<dbReference type="PANTHER" id="PTHR44591">
    <property type="entry name" value="STRESS RESPONSE REGULATOR PROTEIN 1"/>
    <property type="match status" value="1"/>
</dbReference>